<dbReference type="InterPro" id="IPR036371">
    <property type="entry name" value="TPK_B1-bd_sf"/>
</dbReference>
<dbReference type="GO" id="GO:0030975">
    <property type="term" value="F:thiamine binding"/>
    <property type="evidence" value="ECO:0007669"/>
    <property type="project" value="InterPro"/>
</dbReference>
<feature type="domain" description="Thiamin pyrophosphokinase thiamin-binding" evidence="6">
    <location>
        <begin position="126"/>
        <end position="191"/>
    </location>
</feature>
<reference evidence="7" key="1">
    <citation type="submission" date="2020-10" db="EMBL/GenBank/DDBJ databases">
        <authorList>
            <person name="Gilroy R."/>
        </authorList>
    </citation>
    <scope>NUCLEOTIDE SEQUENCE</scope>
    <source>
        <strain evidence="7">517</strain>
    </source>
</reference>
<keyword evidence="3" id="KW-0418">Kinase</keyword>
<name>A0A940ID01_9FIRM</name>
<dbReference type="NCBIfam" id="TIGR01378">
    <property type="entry name" value="thi_PPkinase"/>
    <property type="match status" value="1"/>
</dbReference>
<dbReference type="PANTHER" id="PTHR41299:SF1">
    <property type="entry name" value="THIAMINE PYROPHOSPHOKINASE"/>
    <property type="match status" value="1"/>
</dbReference>
<sequence length="197" mass="21078">MPIALVLNAPELDTEVKEDAIIAADGGYRHVEGKNVIAVIGDLDTLKRIPENVKLIRYPVEKNATDGELAIEYAAAEGVTELNIYGGLGGKPEHVAGNLNLLAFAFGKGIRAKLVTRDYTVYYATGTFRVRAGEGAVVSVFAHGGEALVDRSEGLYYPLEDLTLTPSSSRGISNVATADEIAFEVKRGAVLVFVRRA</sequence>
<dbReference type="PANTHER" id="PTHR41299">
    <property type="entry name" value="THIAMINE PYROPHOSPHOKINASE"/>
    <property type="match status" value="1"/>
</dbReference>
<dbReference type="Proteomes" id="UP000727857">
    <property type="component" value="Unassembled WGS sequence"/>
</dbReference>
<dbReference type="SUPFAM" id="SSF63999">
    <property type="entry name" value="Thiamin pyrophosphokinase, catalytic domain"/>
    <property type="match status" value="1"/>
</dbReference>
<dbReference type="EC" id="2.7.6.2" evidence="5"/>
<dbReference type="Pfam" id="PF04263">
    <property type="entry name" value="TPK_catalytic"/>
    <property type="match status" value="1"/>
</dbReference>
<accession>A0A940ID01</accession>
<dbReference type="GO" id="GO:0016301">
    <property type="term" value="F:kinase activity"/>
    <property type="evidence" value="ECO:0007669"/>
    <property type="project" value="UniProtKB-KW"/>
</dbReference>
<keyword evidence="2" id="KW-0547">Nucleotide-binding</keyword>
<proteinExistence type="predicted"/>
<evidence type="ECO:0000259" key="6">
    <source>
        <dbReference type="SMART" id="SM00983"/>
    </source>
</evidence>
<dbReference type="GO" id="GO:0005524">
    <property type="term" value="F:ATP binding"/>
    <property type="evidence" value="ECO:0007669"/>
    <property type="project" value="UniProtKB-KW"/>
</dbReference>
<evidence type="ECO:0000256" key="4">
    <source>
        <dbReference type="ARBA" id="ARBA00022840"/>
    </source>
</evidence>
<dbReference type="InterPro" id="IPR053149">
    <property type="entry name" value="TPK"/>
</dbReference>
<dbReference type="InterPro" id="IPR007373">
    <property type="entry name" value="Thiamin_PyroPKinase_B1-bd"/>
</dbReference>
<dbReference type="GO" id="GO:0004788">
    <property type="term" value="F:thiamine diphosphokinase activity"/>
    <property type="evidence" value="ECO:0007669"/>
    <property type="project" value="UniProtKB-UniRule"/>
</dbReference>
<keyword evidence="4" id="KW-0067">ATP-binding</keyword>
<dbReference type="Gene3D" id="3.40.50.10240">
    <property type="entry name" value="Thiamin pyrophosphokinase, catalytic domain"/>
    <property type="match status" value="1"/>
</dbReference>
<dbReference type="Pfam" id="PF04265">
    <property type="entry name" value="TPK_B1_binding"/>
    <property type="match status" value="1"/>
</dbReference>
<evidence type="ECO:0000256" key="3">
    <source>
        <dbReference type="ARBA" id="ARBA00022777"/>
    </source>
</evidence>
<dbReference type="GO" id="GO:0009229">
    <property type="term" value="P:thiamine diphosphate biosynthetic process"/>
    <property type="evidence" value="ECO:0007669"/>
    <property type="project" value="InterPro"/>
</dbReference>
<dbReference type="SUPFAM" id="SSF63862">
    <property type="entry name" value="Thiamin pyrophosphokinase, substrate-binding domain"/>
    <property type="match status" value="1"/>
</dbReference>
<keyword evidence="1 7" id="KW-0808">Transferase</keyword>
<organism evidence="7 8">
    <name type="scientific">Candidatus Stercoripulliclostridium pullicola</name>
    <dbReference type="NCBI Taxonomy" id="2840953"/>
    <lineage>
        <taxon>Bacteria</taxon>
        <taxon>Bacillati</taxon>
        <taxon>Bacillota</taxon>
        <taxon>Clostridia</taxon>
        <taxon>Eubacteriales</taxon>
        <taxon>Candidatus Stercoripulliclostridium</taxon>
    </lineage>
</organism>
<dbReference type="SMART" id="SM00983">
    <property type="entry name" value="TPK_B1_binding"/>
    <property type="match status" value="1"/>
</dbReference>
<dbReference type="InterPro" id="IPR007371">
    <property type="entry name" value="TPK_catalytic"/>
</dbReference>
<dbReference type="EMBL" id="JADINF010000052">
    <property type="protein sequence ID" value="MBO8423808.1"/>
    <property type="molecule type" value="Genomic_DNA"/>
</dbReference>
<dbReference type="InterPro" id="IPR036759">
    <property type="entry name" value="TPK_catalytic_sf"/>
</dbReference>
<evidence type="ECO:0000313" key="8">
    <source>
        <dbReference type="Proteomes" id="UP000727857"/>
    </source>
</evidence>
<evidence type="ECO:0000313" key="7">
    <source>
        <dbReference type="EMBL" id="MBO8423808.1"/>
    </source>
</evidence>
<evidence type="ECO:0000256" key="1">
    <source>
        <dbReference type="ARBA" id="ARBA00022679"/>
    </source>
</evidence>
<evidence type="ECO:0000256" key="2">
    <source>
        <dbReference type="ARBA" id="ARBA00022741"/>
    </source>
</evidence>
<comment type="caution">
    <text evidence="7">The sequence shown here is derived from an EMBL/GenBank/DDBJ whole genome shotgun (WGS) entry which is preliminary data.</text>
</comment>
<evidence type="ECO:0000256" key="5">
    <source>
        <dbReference type="NCBIfam" id="TIGR01378"/>
    </source>
</evidence>
<protein>
    <recommendedName>
        <fullName evidence="5">Thiamine diphosphokinase</fullName>
        <ecNumber evidence="5">2.7.6.2</ecNumber>
    </recommendedName>
</protein>
<dbReference type="AlphaFoldDB" id="A0A940ID01"/>
<dbReference type="InterPro" id="IPR006282">
    <property type="entry name" value="Thi_PPkinase"/>
</dbReference>
<reference evidence="7" key="2">
    <citation type="journal article" date="2021" name="PeerJ">
        <title>Extensive microbial diversity within the chicken gut microbiome revealed by metagenomics and culture.</title>
        <authorList>
            <person name="Gilroy R."/>
            <person name="Ravi A."/>
            <person name="Getino M."/>
            <person name="Pursley I."/>
            <person name="Horton D.L."/>
            <person name="Alikhan N.F."/>
            <person name="Baker D."/>
            <person name="Gharbi K."/>
            <person name="Hall N."/>
            <person name="Watson M."/>
            <person name="Adriaenssens E.M."/>
            <person name="Foster-Nyarko E."/>
            <person name="Jarju S."/>
            <person name="Secka A."/>
            <person name="Antonio M."/>
            <person name="Oren A."/>
            <person name="Chaudhuri R.R."/>
            <person name="La Ragione R."/>
            <person name="Hildebrand F."/>
            <person name="Pallen M.J."/>
        </authorList>
    </citation>
    <scope>NUCLEOTIDE SEQUENCE</scope>
    <source>
        <strain evidence="7">517</strain>
    </source>
</reference>
<dbReference type="CDD" id="cd07995">
    <property type="entry name" value="TPK"/>
    <property type="match status" value="1"/>
</dbReference>
<dbReference type="GO" id="GO:0006772">
    <property type="term" value="P:thiamine metabolic process"/>
    <property type="evidence" value="ECO:0007669"/>
    <property type="project" value="UniProtKB-UniRule"/>
</dbReference>
<gene>
    <name evidence="7" type="ORF">IAB16_02110</name>
</gene>